<reference evidence="1 2" key="1">
    <citation type="submission" date="2022-03" db="EMBL/GenBank/DDBJ databases">
        <authorList>
            <person name="Macdonald S."/>
            <person name="Ahmed S."/>
            <person name="Newling K."/>
        </authorList>
    </citation>
    <scope>NUCLEOTIDE SEQUENCE [LARGE SCALE GENOMIC DNA]</scope>
</reference>
<organism evidence="1 2">
    <name type="scientific">Eruca vesicaria subsp. sativa</name>
    <name type="common">Garden rocket</name>
    <name type="synonym">Eruca sativa</name>
    <dbReference type="NCBI Taxonomy" id="29727"/>
    <lineage>
        <taxon>Eukaryota</taxon>
        <taxon>Viridiplantae</taxon>
        <taxon>Streptophyta</taxon>
        <taxon>Embryophyta</taxon>
        <taxon>Tracheophyta</taxon>
        <taxon>Spermatophyta</taxon>
        <taxon>Magnoliopsida</taxon>
        <taxon>eudicotyledons</taxon>
        <taxon>Gunneridae</taxon>
        <taxon>Pentapetalae</taxon>
        <taxon>rosids</taxon>
        <taxon>malvids</taxon>
        <taxon>Brassicales</taxon>
        <taxon>Brassicaceae</taxon>
        <taxon>Brassiceae</taxon>
        <taxon>Eruca</taxon>
    </lineage>
</organism>
<evidence type="ECO:0000313" key="2">
    <source>
        <dbReference type="Proteomes" id="UP001642260"/>
    </source>
</evidence>
<comment type="caution">
    <text evidence="1">The sequence shown here is derived from an EMBL/GenBank/DDBJ whole genome shotgun (WGS) entry which is preliminary data.</text>
</comment>
<name>A0ABC8MA07_ERUVS</name>
<evidence type="ECO:0000313" key="1">
    <source>
        <dbReference type="EMBL" id="CAH8392920.1"/>
    </source>
</evidence>
<dbReference type="AlphaFoldDB" id="A0ABC8MA07"/>
<sequence>MRKGQVLEVSNMSIEELGLHMTQDCLAHTPPILEYFLRVHSKDELAKAFVTFVYEHKIFSYFENPMESLSVIKDDVHIVAYRRNQMQKKSGELKLEMLHGGQERSH</sequence>
<accession>A0ABC8MA07</accession>
<dbReference type="Proteomes" id="UP001642260">
    <property type="component" value="Unassembled WGS sequence"/>
</dbReference>
<proteinExistence type="predicted"/>
<protein>
    <submittedName>
        <fullName evidence="1">Uncharacterized protein</fullName>
    </submittedName>
</protein>
<keyword evidence="2" id="KW-1185">Reference proteome</keyword>
<gene>
    <name evidence="1" type="ORF">ERUC_LOCUS45403</name>
</gene>
<dbReference type="EMBL" id="CAKOAT010999668">
    <property type="protein sequence ID" value="CAH8392920.1"/>
    <property type="molecule type" value="Genomic_DNA"/>
</dbReference>